<dbReference type="PANTHER" id="PTHR30482">
    <property type="entry name" value="HIGH-AFFINITY BRANCHED-CHAIN AMINO ACID TRANSPORT SYSTEM PERMEASE"/>
    <property type="match status" value="1"/>
</dbReference>
<keyword evidence="3 6" id="KW-0812">Transmembrane</keyword>
<dbReference type="Proteomes" id="UP000531216">
    <property type="component" value="Unassembled WGS sequence"/>
</dbReference>
<dbReference type="InterPro" id="IPR043428">
    <property type="entry name" value="LivM-like"/>
</dbReference>
<evidence type="ECO:0000313" key="7">
    <source>
        <dbReference type="EMBL" id="MBB3936957.1"/>
    </source>
</evidence>
<evidence type="ECO:0000256" key="6">
    <source>
        <dbReference type="SAM" id="Phobius"/>
    </source>
</evidence>
<feature type="transmembrane region" description="Helical" evidence="6">
    <location>
        <begin position="293"/>
        <end position="310"/>
    </location>
</feature>
<keyword evidence="8" id="KW-1185">Reference proteome</keyword>
<comment type="subcellular location">
    <subcellularLocation>
        <location evidence="1">Cell membrane</location>
        <topology evidence="1">Multi-pass membrane protein</topology>
    </subcellularLocation>
</comment>
<dbReference type="InterPro" id="IPR001851">
    <property type="entry name" value="ABC_transp_permease"/>
</dbReference>
<dbReference type="PANTHER" id="PTHR30482:SF10">
    <property type="entry name" value="HIGH-AFFINITY BRANCHED-CHAIN AMINO ACID TRANSPORT PROTEIN BRAE"/>
    <property type="match status" value="1"/>
</dbReference>
<reference evidence="7 8" key="1">
    <citation type="submission" date="2020-08" db="EMBL/GenBank/DDBJ databases">
        <title>Genomic Encyclopedia of Type Strains, Phase IV (KMG-IV): sequencing the most valuable type-strain genomes for metagenomic binning, comparative biology and taxonomic classification.</title>
        <authorList>
            <person name="Goeker M."/>
        </authorList>
    </citation>
    <scope>NUCLEOTIDE SEQUENCE [LARGE SCALE GENOMIC DNA]</scope>
    <source>
        <strain evidence="7 8">DSM 25024</strain>
    </source>
</reference>
<accession>A0A7W6C1W4</accession>
<protein>
    <submittedName>
        <fullName evidence="7">Branched-chain amino acid transport system permease protein</fullName>
    </submittedName>
</protein>
<evidence type="ECO:0000256" key="1">
    <source>
        <dbReference type="ARBA" id="ARBA00004651"/>
    </source>
</evidence>
<feature type="transmembrane region" description="Helical" evidence="6">
    <location>
        <begin position="151"/>
        <end position="174"/>
    </location>
</feature>
<evidence type="ECO:0000256" key="2">
    <source>
        <dbReference type="ARBA" id="ARBA00022475"/>
    </source>
</evidence>
<feature type="transmembrane region" description="Helical" evidence="6">
    <location>
        <begin position="126"/>
        <end position="144"/>
    </location>
</feature>
<comment type="caution">
    <text evidence="7">The sequence shown here is derived from an EMBL/GenBank/DDBJ whole genome shotgun (WGS) entry which is preliminary data.</text>
</comment>
<keyword evidence="5 6" id="KW-0472">Membrane</keyword>
<feature type="transmembrane region" description="Helical" evidence="6">
    <location>
        <begin position="30"/>
        <end position="50"/>
    </location>
</feature>
<feature type="transmembrane region" description="Helical" evidence="6">
    <location>
        <begin position="194"/>
        <end position="213"/>
    </location>
</feature>
<dbReference type="OrthoDB" id="9804361at2"/>
<evidence type="ECO:0000256" key="4">
    <source>
        <dbReference type="ARBA" id="ARBA00022989"/>
    </source>
</evidence>
<gene>
    <name evidence="7" type="ORF">GGR05_003122</name>
</gene>
<keyword evidence="2" id="KW-1003">Cell membrane</keyword>
<sequence>MTTPSASLPLTAAPLGEARKPARFALAGRTILTPVLLSLILIAIAAVTVWTGSRPFNQTVIDVFVRVIFVVGLYIFIGNSGVLSFGHAGFACLGGYMAAWLTINPVMKASALPGLPDLILAARLPYWQAAALAALFAGLAALVFGRVLMRLSGIAASIATFAVLAMINTVYANWDSVTGGTSSVVGIPIVRTLWPYLVGAVVAVFVAWAHAISRSGLALRAARDEPTAASASGVDIPRERLVAFTISGAVMGMGGALMAHSVGVVTPDTFYLGLTFITLSMLVVGGMNSLTGAVLGTVILSALIQILRWFEAGVAVGGTEIALPKGLQEIALGVIMIVILALRPAGLFGRAEITLRRKSRNI</sequence>
<feature type="transmembrane region" description="Helical" evidence="6">
    <location>
        <begin position="330"/>
        <end position="349"/>
    </location>
</feature>
<dbReference type="CDD" id="cd06581">
    <property type="entry name" value="TM_PBP1_LivM_like"/>
    <property type="match status" value="1"/>
</dbReference>
<feature type="transmembrane region" description="Helical" evidence="6">
    <location>
        <begin position="269"/>
        <end position="286"/>
    </location>
</feature>
<dbReference type="RefSeq" id="WP_090962749.1">
    <property type="nucleotide sequence ID" value="NZ_FOOA01000006.1"/>
</dbReference>
<dbReference type="GO" id="GO:0015658">
    <property type="term" value="F:branched-chain amino acid transmembrane transporter activity"/>
    <property type="evidence" value="ECO:0007669"/>
    <property type="project" value="InterPro"/>
</dbReference>
<feature type="transmembrane region" description="Helical" evidence="6">
    <location>
        <begin position="241"/>
        <end position="263"/>
    </location>
</feature>
<dbReference type="EMBL" id="JACIDO010000006">
    <property type="protein sequence ID" value="MBB3936957.1"/>
    <property type="molecule type" value="Genomic_DNA"/>
</dbReference>
<organism evidence="7 8">
    <name type="scientific">Aureimonas phyllosphaerae</name>
    <dbReference type="NCBI Taxonomy" id="1166078"/>
    <lineage>
        <taxon>Bacteria</taxon>
        <taxon>Pseudomonadati</taxon>
        <taxon>Pseudomonadota</taxon>
        <taxon>Alphaproteobacteria</taxon>
        <taxon>Hyphomicrobiales</taxon>
        <taxon>Aurantimonadaceae</taxon>
        <taxon>Aureimonas</taxon>
    </lineage>
</organism>
<keyword evidence="4 6" id="KW-1133">Transmembrane helix</keyword>
<dbReference type="AlphaFoldDB" id="A0A7W6C1W4"/>
<evidence type="ECO:0000313" key="8">
    <source>
        <dbReference type="Proteomes" id="UP000531216"/>
    </source>
</evidence>
<name>A0A7W6C1W4_9HYPH</name>
<evidence type="ECO:0000256" key="5">
    <source>
        <dbReference type="ARBA" id="ARBA00023136"/>
    </source>
</evidence>
<dbReference type="Pfam" id="PF02653">
    <property type="entry name" value="BPD_transp_2"/>
    <property type="match status" value="1"/>
</dbReference>
<feature type="transmembrane region" description="Helical" evidence="6">
    <location>
        <begin position="56"/>
        <end position="76"/>
    </location>
</feature>
<proteinExistence type="predicted"/>
<evidence type="ECO:0000256" key="3">
    <source>
        <dbReference type="ARBA" id="ARBA00022692"/>
    </source>
</evidence>
<dbReference type="GO" id="GO:0005886">
    <property type="term" value="C:plasma membrane"/>
    <property type="evidence" value="ECO:0007669"/>
    <property type="project" value="UniProtKB-SubCell"/>
</dbReference>